<protein>
    <submittedName>
        <fullName evidence="1">Uncharacterized protein</fullName>
    </submittedName>
</protein>
<accession>A0A1S1LUM8</accession>
<evidence type="ECO:0000313" key="2">
    <source>
        <dbReference type="Proteomes" id="UP000180043"/>
    </source>
</evidence>
<sequence length="106" mass="11185">MSTCAYSWCANPGEAKHVEHWGEGATTAALDDPESAQISCNAMVATDGTYDDEIMLCVRSVGDTPLASLTVGEGIGLSLTVQEAQQLRDLLDTALANRAELRGRDG</sequence>
<dbReference type="RefSeq" id="WP_070947361.1">
    <property type="nucleotide sequence ID" value="NZ_MLIQ01000011.1"/>
</dbReference>
<organism evidence="1 2">
    <name type="scientific">Mycobacteroides chelonae</name>
    <name type="common">Mycobacterium chelonae</name>
    <dbReference type="NCBI Taxonomy" id="1774"/>
    <lineage>
        <taxon>Bacteria</taxon>
        <taxon>Bacillati</taxon>
        <taxon>Actinomycetota</taxon>
        <taxon>Actinomycetes</taxon>
        <taxon>Mycobacteriales</taxon>
        <taxon>Mycobacteriaceae</taxon>
        <taxon>Mycobacteroides</taxon>
    </lineage>
</organism>
<evidence type="ECO:0000313" key="1">
    <source>
        <dbReference type="EMBL" id="OHU60349.1"/>
    </source>
</evidence>
<dbReference type="Proteomes" id="UP000180043">
    <property type="component" value="Unassembled WGS sequence"/>
</dbReference>
<dbReference type="AlphaFoldDB" id="A0A1S1LUM8"/>
<dbReference type="EMBL" id="MLIQ01000011">
    <property type="protein sequence ID" value="OHU60349.1"/>
    <property type="molecule type" value="Genomic_DNA"/>
</dbReference>
<proteinExistence type="predicted"/>
<comment type="caution">
    <text evidence="1">The sequence shown here is derived from an EMBL/GenBank/DDBJ whole genome shotgun (WGS) entry which is preliminary data.</text>
</comment>
<name>A0A1S1LUM8_MYCCH</name>
<gene>
    <name evidence="1" type="ORF">BKG82_07835</name>
</gene>
<reference evidence="1 2" key="1">
    <citation type="submission" date="2016-10" db="EMBL/GenBank/DDBJ databases">
        <title>Evaluation of Human, Veterinary and Environmental Mycobacterium chelonae Isolates by Core Genome Phylogenomic Analysis, Targeted Gene Comparison, and Anti-microbial Susceptibility Patterns: A Tale of Mistaken Identities.</title>
        <authorList>
            <person name="Fogelson S.B."/>
            <person name="Camus A.C."/>
            <person name="Lorenz W."/>
            <person name="Vasireddy R."/>
            <person name="Vasireddy S."/>
            <person name="Smith T."/>
            <person name="Brown-Elliott B.A."/>
            <person name="Wallace R.J.Jr."/>
            <person name="Hasan N.A."/>
            <person name="Reischl U."/>
            <person name="Sanchez S."/>
        </authorList>
    </citation>
    <scope>NUCLEOTIDE SEQUENCE [LARGE SCALE GENOMIC DNA]</scope>
    <source>
        <strain evidence="1 2">15515</strain>
    </source>
</reference>